<name>A0ABZ0N0T6_9GAMM</name>
<organism evidence="1 2">
    <name type="scientific">Providencia zhijiangensis</name>
    <dbReference type="NCBI Taxonomy" id="3053982"/>
    <lineage>
        <taxon>Bacteria</taxon>
        <taxon>Pseudomonadati</taxon>
        <taxon>Pseudomonadota</taxon>
        <taxon>Gammaproteobacteria</taxon>
        <taxon>Enterobacterales</taxon>
        <taxon>Morganellaceae</taxon>
        <taxon>Providencia</taxon>
    </lineage>
</organism>
<evidence type="ECO:0000313" key="2">
    <source>
        <dbReference type="Proteomes" id="UP001302443"/>
    </source>
</evidence>
<keyword evidence="2" id="KW-1185">Reference proteome</keyword>
<protein>
    <submittedName>
        <fullName evidence="1">Uncharacterized protein</fullName>
    </submittedName>
</protein>
<sequence length="84" mass="9622">MINLKDVLLDLFIQQEEKSLHNKQEIDEPLISDCFNGYENESMMIEQIAVLDSTDVSSVDNNLLSAFETKTINCEIILGDLYCY</sequence>
<reference evidence="1 2" key="1">
    <citation type="submission" date="2023-09" db="EMBL/GenBank/DDBJ databases">
        <title>Genomic Revisitation and Reclassification of the Genus Providencia.</title>
        <authorList>
            <person name="Dong X."/>
        </authorList>
    </citation>
    <scope>NUCLEOTIDE SEQUENCE [LARGE SCALE GENOMIC DNA]</scope>
    <source>
        <strain evidence="1 2">D4759</strain>
    </source>
</reference>
<gene>
    <name evidence="1" type="ORF">QS795_016215</name>
</gene>
<dbReference type="Proteomes" id="UP001302443">
    <property type="component" value="Chromosome"/>
</dbReference>
<dbReference type="RefSeq" id="WP_286270027.1">
    <property type="nucleotide sequence ID" value="NZ_CP135990.1"/>
</dbReference>
<accession>A0ABZ0N0T6</accession>
<evidence type="ECO:0000313" key="1">
    <source>
        <dbReference type="EMBL" id="WPA91988.1"/>
    </source>
</evidence>
<proteinExistence type="predicted"/>
<dbReference type="EMBL" id="CP135990">
    <property type="protein sequence ID" value="WPA91988.1"/>
    <property type="molecule type" value="Genomic_DNA"/>
</dbReference>